<gene>
    <name evidence="5" type="primary">nuoN</name>
    <name evidence="8" type="ORF">AVDCRST_MAG25-1558</name>
</gene>
<comment type="similarity">
    <text evidence="5">Belongs to the complex I subunit 2 family.</text>
</comment>
<evidence type="ECO:0000256" key="2">
    <source>
        <dbReference type="ARBA" id="ARBA00022692"/>
    </source>
</evidence>
<feature type="transmembrane region" description="Helical" evidence="5">
    <location>
        <begin position="265"/>
        <end position="286"/>
    </location>
</feature>
<keyword evidence="5" id="KW-0813">Transport</keyword>
<keyword evidence="2 5" id="KW-0812">Transmembrane</keyword>
<protein>
    <recommendedName>
        <fullName evidence="5">NADH-quinone oxidoreductase subunit N</fullName>
        <ecNumber evidence="5">7.1.1.-</ecNumber>
    </recommendedName>
    <alternativeName>
        <fullName evidence="5">NADH dehydrogenase I subunit N</fullName>
    </alternativeName>
    <alternativeName>
        <fullName evidence="5">NDH-1 subunit N</fullName>
    </alternativeName>
</protein>
<comment type="function">
    <text evidence="5">NDH-1 shuttles electrons from NADH, via FMN and iron-sulfur (Fe-S) centers, to quinones in the respiratory chain. The immediate electron acceptor for the enzyme in this species is believed to be a menaquinone. Couples the redox reaction to proton translocation (for every two electrons transferred, four hydrogen ions are translocated across the cytoplasmic membrane), and thus conserves the redox energy in a proton gradient.</text>
</comment>
<name>A0A6J4R7B3_9ACTN</name>
<proteinExistence type="inferred from homology"/>
<evidence type="ECO:0000256" key="1">
    <source>
        <dbReference type="ARBA" id="ARBA00004127"/>
    </source>
</evidence>
<accession>A0A6J4R7B3</accession>
<keyword evidence="8" id="KW-0830">Ubiquinone</keyword>
<dbReference type="EC" id="7.1.1.-" evidence="5"/>
<dbReference type="NCBIfam" id="TIGR01770">
    <property type="entry name" value="NDH_I_N"/>
    <property type="match status" value="1"/>
</dbReference>
<feature type="transmembrane region" description="Helical" evidence="5">
    <location>
        <begin position="451"/>
        <end position="472"/>
    </location>
</feature>
<comment type="subunit">
    <text evidence="5">NDH-1 is composed of 14 different subunits. Subunits NuoA, H, J, K, L, M, N constitute the membrane sector of the complex.</text>
</comment>
<dbReference type="Pfam" id="PF00361">
    <property type="entry name" value="Proton_antipo_M"/>
    <property type="match status" value="1"/>
</dbReference>
<feature type="transmembrane region" description="Helical" evidence="5">
    <location>
        <begin position="328"/>
        <end position="350"/>
    </location>
</feature>
<dbReference type="GO" id="GO:0050136">
    <property type="term" value="F:NADH dehydrogenase (quinone) (non-electrogenic) activity"/>
    <property type="evidence" value="ECO:0007669"/>
    <property type="project" value="UniProtKB-UniRule"/>
</dbReference>
<keyword evidence="5" id="KW-1003">Cell membrane</keyword>
<feature type="transmembrane region" description="Helical" evidence="5">
    <location>
        <begin position="6"/>
        <end position="30"/>
    </location>
</feature>
<dbReference type="GO" id="GO:0012505">
    <property type="term" value="C:endomembrane system"/>
    <property type="evidence" value="ECO:0007669"/>
    <property type="project" value="UniProtKB-SubCell"/>
</dbReference>
<dbReference type="InterPro" id="IPR001750">
    <property type="entry name" value="ND/Mrp_TM"/>
</dbReference>
<reference evidence="8" key="1">
    <citation type="submission" date="2020-02" db="EMBL/GenBank/DDBJ databases">
        <authorList>
            <person name="Meier V. D."/>
        </authorList>
    </citation>
    <scope>NUCLEOTIDE SEQUENCE</scope>
    <source>
        <strain evidence="8">AVDCRST_MAG25</strain>
    </source>
</reference>
<evidence type="ECO:0000259" key="7">
    <source>
        <dbReference type="Pfam" id="PF00361"/>
    </source>
</evidence>
<feature type="transmembrane region" description="Helical" evidence="5">
    <location>
        <begin position="159"/>
        <end position="182"/>
    </location>
</feature>
<evidence type="ECO:0000256" key="3">
    <source>
        <dbReference type="ARBA" id="ARBA00022989"/>
    </source>
</evidence>
<keyword evidence="5" id="KW-1278">Translocase</keyword>
<keyword evidence="3 5" id="KW-1133">Transmembrane helix</keyword>
<dbReference type="GO" id="GO:0042773">
    <property type="term" value="P:ATP synthesis coupled electron transport"/>
    <property type="evidence" value="ECO:0007669"/>
    <property type="project" value="InterPro"/>
</dbReference>
<comment type="catalytic activity">
    <reaction evidence="5">
        <text>a quinone + NADH + 5 H(+)(in) = a quinol + NAD(+) + 4 H(+)(out)</text>
        <dbReference type="Rhea" id="RHEA:57888"/>
        <dbReference type="ChEBI" id="CHEBI:15378"/>
        <dbReference type="ChEBI" id="CHEBI:24646"/>
        <dbReference type="ChEBI" id="CHEBI:57540"/>
        <dbReference type="ChEBI" id="CHEBI:57945"/>
        <dbReference type="ChEBI" id="CHEBI:132124"/>
    </reaction>
</comment>
<dbReference type="GO" id="GO:0005886">
    <property type="term" value="C:plasma membrane"/>
    <property type="evidence" value="ECO:0007669"/>
    <property type="project" value="UniProtKB-SubCell"/>
</dbReference>
<evidence type="ECO:0000256" key="5">
    <source>
        <dbReference type="HAMAP-Rule" id="MF_00445"/>
    </source>
</evidence>
<keyword evidence="5" id="KW-0520">NAD</keyword>
<feature type="domain" description="NADH:quinone oxidoreductase/Mrp antiporter transmembrane" evidence="7">
    <location>
        <begin position="126"/>
        <end position="407"/>
    </location>
</feature>
<dbReference type="InterPro" id="IPR010096">
    <property type="entry name" value="NADH-Q_OxRdtase_suN/2"/>
</dbReference>
<evidence type="ECO:0000256" key="6">
    <source>
        <dbReference type="RuleBase" id="RU000320"/>
    </source>
</evidence>
<feature type="transmembrane region" description="Helical" evidence="5">
    <location>
        <begin position="238"/>
        <end position="259"/>
    </location>
</feature>
<dbReference type="EMBL" id="CADCVI010000094">
    <property type="protein sequence ID" value="CAA9466285.1"/>
    <property type="molecule type" value="Genomic_DNA"/>
</dbReference>
<feature type="transmembrane region" description="Helical" evidence="5">
    <location>
        <begin position="362"/>
        <end position="383"/>
    </location>
</feature>
<feature type="transmembrane region" description="Helical" evidence="5">
    <location>
        <begin position="202"/>
        <end position="226"/>
    </location>
</feature>
<sequence>MAFTGQSIIALLPELIALGFAIGVLLIGVFFERSVGLVAGLAALGALAVFGSAAGLLAAGFEGEFFGGGFVVDSFALYFKLVVSGSAFFAVLAAARWSGGTGDAPEYLTLILAVVLGSILLVSMRDLFGIFLAIELATIPSYAMVAFDRRRRESAEGGMKYLITGVVASSVLLYGIVLIYGVSGSAELSAVAETFSGSLTPVALLGLVLLLSGFAFKISAAPFHFWTPDAYQGAPTSAAAFLSVAPKAATFAVLLRILLEGMPEAAPTWTAVMAFLAILTMFVGNLAALRQRNVRRMLAYSSVAHSGYILAAFAALQGAGLQRAVEAVLIYSAAYAFMNIGAFLVIDLVGEDGKSFNGLFRSRPALAASMGVFMASLVGIPPFSGFWGKAWIIFSGAESGSVLVYAVVGALVVNSVLSVPYYFGIIRNMFFEKPTLDAVEPSGGGALKFSVYVLALLTALFFLLIVPISVLAGGSGLG</sequence>
<feature type="transmembrane region" description="Helical" evidence="5">
    <location>
        <begin position="77"/>
        <end position="95"/>
    </location>
</feature>
<dbReference type="GO" id="GO:0048038">
    <property type="term" value="F:quinone binding"/>
    <property type="evidence" value="ECO:0007669"/>
    <property type="project" value="UniProtKB-KW"/>
</dbReference>
<evidence type="ECO:0000313" key="8">
    <source>
        <dbReference type="EMBL" id="CAA9466285.1"/>
    </source>
</evidence>
<feature type="transmembrane region" description="Helical" evidence="5">
    <location>
        <begin position="403"/>
        <end position="423"/>
    </location>
</feature>
<dbReference type="AlphaFoldDB" id="A0A6J4R7B3"/>
<dbReference type="PANTHER" id="PTHR22773">
    <property type="entry name" value="NADH DEHYDROGENASE"/>
    <property type="match status" value="1"/>
</dbReference>
<keyword evidence="4 5" id="KW-0472">Membrane</keyword>
<dbReference type="HAMAP" id="MF_00445">
    <property type="entry name" value="NDH1_NuoN_1"/>
    <property type="match status" value="1"/>
</dbReference>
<organism evidence="8">
    <name type="scientific">uncultured Rubrobacteraceae bacterium</name>
    <dbReference type="NCBI Taxonomy" id="349277"/>
    <lineage>
        <taxon>Bacteria</taxon>
        <taxon>Bacillati</taxon>
        <taxon>Actinomycetota</taxon>
        <taxon>Rubrobacteria</taxon>
        <taxon>Rubrobacterales</taxon>
        <taxon>Rubrobacteraceae</taxon>
        <taxon>environmental samples</taxon>
    </lineage>
</organism>
<evidence type="ECO:0000256" key="4">
    <source>
        <dbReference type="ARBA" id="ARBA00023136"/>
    </source>
</evidence>
<comment type="subcellular location">
    <subcellularLocation>
        <location evidence="5">Cell membrane</location>
        <topology evidence="5">Multi-pass membrane protein</topology>
    </subcellularLocation>
    <subcellularLocation>
        <location evidence="1">Endomembrane system</location>
        <topology evidence="1">Multi-pass membrane protein</topology>
    </subcellularLocation>
    <subcellularLocation>
        <location evidence="6">Membrane</location>
        <topology evidence="6">Multi-pass membrane protein</topology>
    </subcellularLocation>
</comment>
<keyword evidence="8" id="KW-0560">Oxidoreductase</keyword>
<feature type="transmembrane region" description="Helical" evidence="5">
    <location>
        <begin position="298"/>
        <end position="316"/>
    </location>
</feature>
<feature type="transmembrane region" description="Helical" evidence="5">
    <location>
        <begin position="130"/>
        <end position="147"/>
    </location>
</feature>
<dbReference type="GO" id="GO:0008137">
    <property type="term" value="F:NADH dehydrogenase (ubiquinone) activity"/>
    <property type="evidence" value="ECO:0007669"/>
    <property type="project" value="InterPro"/>
</dbReference>
<keyword evidence="5" id="KW-0874">Quinone</keyword>
<feature type="transmembrane region" description="Helical" evidence="5">
    <location>
        <begin position="37"/>
        <end position="57"/>
    </location>
</feature>
<feature type="transmembrane region" description="Helical" evidence="5">
    <location>
        <begin position="107"/>
        <end position="124"/>
    </location>
</feature>